<evidence type="ECO:0000313" key="4">
    <source>
        <dbReference type="EMBL" id="KGN29682.1"/>
    </source>
</evidence>
<dbReference type="PROSITE" id="PS51186">
    <property type="entry name" value="GNAT"/>
    <property type="match status" value="1"/>
</dbReference>
<reference evidence="4 5" key="1">
    <citation type="submission" date="2013-08" db="EMBL/GenBank/DDBJ databases">
        <title>The genome sequence of Knoellia flava.</title>
        <authorList>
            <person name="Zhu W."/>
            <person name="Wang G."/>
        </authorList>
    </citation>
    <scope>NUCLEOTIDE SEQUENCE [LARGE SCALE GENOMIC DNA]</scope>
    <source>
        <strain evidence="4 5">TL1</strain>
    </source>
</reference>
<evidence type="ECO:0000313" key="5">
    <source>
        <dbReference type="Proteomes" id="UP000029990"/>
    </source>
</evidence>
<proteinExistence type="predicted"/>
<dbReference type="Gene3D" id="3.40.630.30">
    <property type="match status" value="1"/>
</dbReference>
<protein>
    <recommendedName>
        <fullName evidence="3">N-acetyltransferase domain-containing protein</fullName>
    </recommendedName>
</protein>
<keyword evidence="5" id="KW-1185">Reference proteome</keyword>
<evidence type="ECO:0000256" key="2">
    <source>
        <dbReference type="ARBA" id="ARBA00023315"/>
    </source>
</evidence>
<dbReference type="InterPro" id="IPR000182">
    <property type="entry name" value="GNAT_dom"/>
</dbReference>
<accession>A0ABR4XCQ8</accession>
<dbReference type="EMBL" id="AVPI01000043">
    <property type="protein sequence ID" value="KGN29682.1"/>
    <property type="molecule type" value="Genomic_DNA"/>
</dbReference>
<dbReference type="InterPro" id="IPR050832">
    <property type="entry name" value="Bact_Acetyltransf"/>
</dbReference>
<keyword evidence="1" id="KW-0808">Transferase</keyword>
<gene>
    <name evidence="4" type="ORF">N798_12900</name>
</gene>
<organism evidence="4 5">
    <name type="scientific">Knoellia flava TL1</name>
    <dbReference type="NCBI Taxonomy" id="1385518"/>
    <lineage>
        <taxon>Bacteria</taxon>
        <taxon>Bacillati</taxon>
        <taxon>Actinomycetota</taxon>
        <taxon>Actinomycetes</taxon>
        <taxon>Micrococcales</taxon>
        <taxon>Intrasporangiaceae</taxon>
        <taxon>Knoellia</taxon>
    </lineage>
</organism>
<dbReference type="CDD" id="cd04301">
    <property type="entry name" value="NAT_SF"/>
    <property type="match status" value="1"/>
</dbReference>
<dbReference type="InterPro" id="IPR016181">
    <property type="entry name" value="Acyl_CoA_acyltransferase"/>
</dbReference>
<sequence>MAAHLARLVDGGDTSVLLAGDPAVGLAIVRFRTATWADTTEAYLAELYVAPESRGQGLGRLFLTDVLDHCRARGATYADLNTSEDDEAARHLYESLGFDCHEGRGEGPLAVYYEKDL</sequence>
<evidence type="ECO:0000259" key="3">
    <source>
        <dbReference type="PROSITE" id="PS51186"/>
    </source>
</evidence>
<comment type="caution">
    <text evidence="4">The sequence shown here is derived from an EMBL/GenBank/DDBJ whole genome shotgun (WGS) entry which is preliminary data.</text>
</comment>
<evidence type="ECO:0000256" key="1">
    <source>
        <dbReference type="ARBA" id="ARBA00022679"/>
    </source>
</evidence>
<dbReference type="Proteomes" id="UP000029990">
    <property type="component" value="Unassembled WGS sequence"/>
</dbReference>
<dbReference type="SUPFAM" id="SSF55729">
    <property type="entry name" value="Acyl-CoA N-acyltransferases (Nat)"/>
    <property type="match status" value="1"/>
</dbReference>
<dbReference type="Pfam" id="PF00583">
    <property type="entry name" value="Acetyltransf_1"/>
    <property type="match status" value="1"/>
</dbReference>
<feature type="domain" description="N-acetyltransferase" evidence="3">
    <location>
        <begin position="1"/>
        <end position="117"/>
    </location>
</feature>
<keyword evidence="2" id="KW-0012">Acyltransferase</keyword>
<dbReference type="PANTHER" id="PTHR43877">
    <property type="entry name" value="AMINOALKYLPHOSPHONATE N-ACETYLTRANSFERASE-RELATED-RELATED"/>
    <property type="match status" value="1"/>
</dbReference>
<name>A0ABR4XCQ8_9MICO</name>